<accession>A0ACC0C454</accession>
<proteinExistence type="predicted"/>
<name>A0ACC0C454_CATRO</name>
<sequence length="175" mass="19737">MDPYADATCILSMNVDCQACKMQVVEVLSSIIGVYSVDIDSSRGQVRVCGEVDPNTLLKALARTGRHAKVEWAKLNHPIVHRSYHNGHGYGDPRAYYYNYGYGGGASLEEDPYCNGQICRRNWGYPPRRWSSAYDCPSYNMPYFAGGFGSFICKWPGKVRANEFSSAYWNQQPHI</sequence>
<evidence type="ECO:0000313" key="1">
    <source>
        <dbReference type="EMBL" id="KAI5679543.1"/>
    </source>
</evidence>
<dbReference type="Proteomes" id="UP001060085">
    <property type="component" value="Linkage Group LG01"/>
</dbReference>
<reference evidence="2" key="1">
    <citation type="journal article" date="2023" name="Nat. Plants">
        <title>Single-cell RNA sequencing provides a high-resolution roadmap for understanding the multicellular compartmentation of specialized metabolism.</title>
        <authorList>
            <person name="Sun S."/>
            <person name="Shen X."/>
            <person name="Li Y."/>
            <person name="Li Y."/>
            <person name="Wang S."/>
            <person name="Li R."/>
            <person name="Zhang H."/>
            <person name="Shen G."/>
            <person name="Guo B."/>
            <person name="Wei J."/>
            <person name="Xu J."/>
            <person name="St-Pierre B."/>
            <person name="Chen S."/>
            <person name="Sun C."/>
        </authorList>
    </citation>
    <scope>NUCLEOTIDE SEQUENCE [LARGE SCALE GENOMIC DNA]</scope>
</reference>
<keyword evidence="2" id="KW-1185">Reference proteome</keyword>
<organism evidence="1 2">
    <name type="scientific">Catharanthus roseus</name>
    <name type="common">Madagascar periwinkle</name>
    <name type="synonym">Vinca rosea</name>
    <dbReference type="NCBI Taxonomy" id="4058"/>
    <lineage>
        <taxon>Eukaryota</taxon>
        <taxon>Viridiplantae</taxon>
        <taxon>Streptophyta</taxon>
        <taxon>Embryophyta</taxon>
        <taxon>Tracheophyta</taxon>
        <taxon>Spermatophyta</taxon>
        <taxon>Magnoliopsida</taxon>
        <taxon>eudicotyledons</taxon>
        <taxon>Gunneridae</taxon>
        <taxon>Pentapetalae</taxon>
        <taxon>asterids</taxon>
        <taxon>lamiids</taxon>
        <taxon>Gentianales</taxon>
        <taxon>Apocynaceae</taxon>
        <taxon>Rauvolfioideae</taxon>
        <taxon>Vinceae</taxon>
        <taxon>Catharanthinae</taxon>
        <taxon>Catharanthus</taxon>
    </lineage>
</organism>
<comment type="caution">
    <text evidence="1">The sequence shown here is derived from an EMBL/GenBank/DDBJ whole genome shotgun (WGS) entry which is preliminary data.</text>
</comment>
<dbReference type="EMBL" id="CM044701">
    <property type="protein sequence ID" value="KAI5679543.1"/>
    <property type="molecule type" value="Genomic_DNA"/>
</dbReference>
<gene>
    <name evidence="1" type="ORF">M9H77_00770</name>
</gene>
<protein>
    <submittedName>
        <fullName evidence="1">Uncharacterized protein</fullName>
    </submittedName>
</protein>
<evidence type="ECO:0000313" key="2">
    <source>
        <dbReference type="Proteomes" id="UP001060085"/>
    </source>
</evidence>